<dbReference type="GO" id="GO:0006508">
    <property type="term" value="P:proteolysis"/>
    <property type="evidence" value="ECO:0007669"/>
    <property type="project" value="UniProtKB-KW"/>
</dbReference>
<protein>
    <submittedName>
        <fullName evidence="9">ATP-dependent Clp protease ATP-binding subunit ClpA</fullName>
    </submittedName>
</protein>
<dbReference type="Proteomes" id="UP000321523">
    <property type="component" value="Unassembled WGS sequence"/>
</dbReference>
<dbReference type="GO" id="GO:0016887">
    <property type="term" value="F:ATP hydrolysis activity"/>
    <property type="evidence" value="ECO:0007669"/>
    <property type="project" value="InterPro"/>
</dbReference>
<dbReference type="PANTHER" id="PTHR11638">
    <property type="entry name" value="ATP-DEPENDENT CLP PROTEASE"/>
    <property type="match status" value="1"/>
</dbReference>
<dbReference type="InterPro" id="IPR004176">
    <property type="entry name" value="Clp_R_N"/>
</dbReference>
<keyword evidence="3" id="KW-0547">Nucleotide-binding</keyword>
<dbReference type="SMART" id="SM01086">
    <property type="entry name" value="ClpB_D2-small"/>
    <property type="match status" value="1"/>
</dbReference>
<dbReference type="Pfam" id="PF02861">
    <property type="entry name" value="Clp_N"/>
    <property type="match status" value="1"/>
</dbReference>
<keyword evidence="2 6" id="KW-0677">Repeat</keyword>
<dbReference type="Pfam" id="PF07724">
    <property type="entry name" value="AAA_2"/>
    <property type="match status" value="1"/>
</dbReference>
<dbReference type="RefSeq" id="WP_044431030.1">
    <property type="nucleotide sequence ID" value="NZ_BJYZ01000015.1"/>
</dbReference>
<dbReference type="AlphaFoldDB" id="A0A512DS82"/>
<reference evidence="9 10" key="1">
    <citation type="submission" date="2019-07" db="EMBL/GenBank/DDBJ databases">
        <title>Whole genome shotgun sequence of Skermanella aerolata NBRC 106429.</title>
        <authorList>
            <person name="Hosoyama A."/>
            <person name="Uohara A."/>
            <person name="Ohji S."/>
            <person name="Ichikawa N."/>
        </authorList>
    </citation>
    <scope>NUCLEOTIDE SEQUENCE [LARGE SCALE GENOMIC DNA]</scope>
    <source>
        <strain evidence="9 10">NBRC 106429</strain>
    </source>
</reference>
<keyword evidence="9" id="KW-0378">Hydrolase</keyword>
<dbReference type="PROSITE" id="PS00870">
    <property type="entry name" value="CLPAB_1"/>
    <property type="match status" value="1"/>
</dbReference>
<dbReference type="Gene3D" id="3.40.50.300">
    <property type="entry name" value="P-loop containing nucleotide triphosphate hydrolases"/>
    <property type="match status" value="2"/>
</dbReference>
<dbReference type="FunFam" id="3.40.50.300:FF:000010">
    <property type="entry name" value="Chaperone clpB 1, putative"/>
    <property type="match status" value="1"/>
</dbReference>
<dbReference type="PRINTS" id="PR00300">
    <property type="entry name" value="CLPPROTEASEA"/>
</dbReference>
<keyword evidence="10" id="KW-1185">Reference proteome</keyword>
<dbReference type="InterPro" id="IPR019489">
    <property type="entry name" value="Clp_ATPase_C"/>
</dbReference>
<dbReference type="SUPFAM" id="SSF52540">
    <property type="entry name" value="P-loop containing nucleoside triphosphate hydrolases"/>
    <property type="match status" value="2"/>
</dbReference>
<evidence type="ECO:0000256" key="7">
    <source>
        <dbReference type="SAM" id="MobiDB-lite"/>
    </source>
</evidence>
<evidence type="ECO:0000256" key="5">
    <source>
        <dbReference type="ARBA" id="ARBA00023186"/>
    </source>
</evidence>
<dbReference type="InterPro" id="IPR041546">
    <property type="entry name" value="ClpA/ClpB_AAA_lid"/>
</dbReference>
<proteinExistence type="inferred from homology"/>
<organism evidence="9 10">
    <name type="scientific">Skermanella aerolata</name>
    <dbReference type="NCBI Taxonomy" id="393310"/>
    <lineage>
        <taxon>Bacteria</taxon>
        <taxon>Pseudomonadati</taxon>
        <taxon>Pseudomonadota</taxon>
        <taxon>Alphaproteobacteria</taxon>
        <taxon>Rhodospirillales</taxon>
        <taxon>Azospirillaceae</taxon>
        <taxon>Skermanella</taxon>
    </lineage>
</organism>
<dbReference type="InterPro" id="IPR018368">
    <property type="entry name" value="ClpA/B_CS1"/>
</dbReference>
<dbReference type="InterPro" id="IPR003593">
    <property type="entry name" value="AAA+_ATPase"/>
</dbReference>
<dbReference type="Gene3D" id="1.10.8.60">
    <property type="match status" value="2"/>
</dbReference>
<dbReference type="InterPro" id="IPR050130">
    <property type="entry name" value="ClpA_ClpB"/>
</dbReference>
<evidence type="ECO:0000259" key="8">
    <source>
        <dbReference type="PROSITE" id="PS51903"/>
    </source>
</evidence>
<dbReference type="SUPFAM" id="SSF81923">
    <property type="entry name" value="Double Clp-N motif"/>
    <property type="match status" value="1"/>
</dbReference>
<dbReference type="InterPro" id="IPR036628">
    <property type="entry name" value="Clp_N_dom_sf"/>
</dbReference>
<dbReference type="GO" id="GO:0005737">
    <property type="term" value="C:cytoplasm"/>
    <property type="evidence" value="ECO:0007669"/>
    <property type="project" value="TreeGrafter"/>
</dbReference>
<dbReference type="GO" id="GO:0034605">
    <property type="term" value="P:cellular response to heat"/>
    <property type="evidence" value="ECO:0007669"/>
    <property type="project" value="TreeGrafter"/>
</dbReference>
<dbReference type="InterPro" id="IPR003959">
    <property type="entry name" value="ATPase_AAA_core"/>
</dbReference>
<dbReference type="GO" id="GO:0005524">
    <property type="term" value="F:ATP binding"/>
    <property type="evidence" value="ECO:0007669"/>
    <property type="project" value="UniProtKB-KW"/>
</dbReference>
<keyword evidence="4 9" id="KW-0067">ATP-binding</keyword>
<dbReference type="Pfam" id="PF00004">
    <property type="entry name" value="AAA"/>
    <property type="match status" value="1"/>
</dbReference>
<dbReference type="EMBL" id="BJYZ01000015">
    <property type="protein sequence ID" value="GEO39342.1"/>
    <property type="molecule type" value="Genomic_DNA"/>
</dbReference>
<comment type="caution">
    <text evidence="9">The sequence shown here is derived from an EMBL/GenBank/DDBJ whole genome shotgun (WGS) entry which is preliminary data.</text>
</comment>
<dbReference type="Gene3D" id="1.10.1780.10">
    <property type="entry name" value="Clp, N-terminal domain"/>
    <property type="match status" value="1"/>
</dbReference>
<evidence type="ECO:0000256" key="3">
    <source>
        <dbReference type="ARBA" id="ARBA00022741"/>
    </source>
</evidence>
<feature type="region of interest" description="Disordered" evidence="7">
    <location>
        <begin position="131"/>
        <end position="152"/>
    </location>
</feature>
<evidence type="ECO:0000256" key="4">
    <source>
        <dbReference type="ARBA" id="ARBA00022840"/>
    </source>
</evidence>
<dbReference type="Pfam" id="PF10431">
    <property type="entry name" value="ClpB_D2-small"/>
    <property type="match status" value="1"/>
</dbReference>
<evidence type="ECO:0000256" key="1">
    <source>
        <dbReference type="ARBA" id="ARBA00008675"/>
    </source>
</evidence>
<evidence type="ECO:0000256" key="2">
    <source>
        <dbReference type="ARBA" id="ARBA00022737"/>
    </source>
</evidence>
<dbReference type="PANTHER" id="PTHR11638:SF111">
    <property type="entry name" value="ATP-DEPENDENT CLP PROTEASE ATP-BINDING SUBUNIT CLPA"/>
    <property type="match status" value="1"/>
</dbReference>
<feature type="domain" description="Clp R" evidence="8">
    <location>
        <begin position="1"/>
        <end position="134"/>
    </location>
</feature>
<dbReference type="InterPro" id="IPR027417">
    <property type="entry name" value="P-loop_NTPase"/>
</dbReference>
<evidence type="ECO:0000313" key="10">
    <source>
        <dbReference type="Proteomes" id="UP000321523"/>
    </source>
</evidence>
<keyword evidence="9" id="KW-0645">Protease</keyword>
<accession>A0A512DS82</accession>
<keyword evidence="5" id="KW-0143">Chaperone</keyword>
<dbReference type="CDD" id="cd19499">
    <property type="entry name" value="RecA-like_ClpB_Hsp104-like"/>
    <property type="match status" value="1"/>
</dbReference>
<feature type="compositionally biased region" description="Basic and acidic residues" evidence="7">
    <location>
        <begin position="131"/>
        <end position="145"/>
    </location>
</feature>
<evidence type="ECO:0000313" key="9">
    <source>
        <dbReference type="EMBL" id="GEO39342.1"/>
    </source>
</evidence>
<dbReference type="SMART" id="SM00382">
    <property type="entry name" value="AAA"/>
    <property type="match status" value="2"/>
</dbReference>
<dbReference type="CDD" id="cd00009">
    <property type="entry name" value="AAA"/>
    <property type="match status" value="1"/>
</dbReference>
<dbReference type="OrthoDB" id="7236151at2"/>
<dbReference type="PROSITE" id="PS51903">
    <property type="entry name" value="CLP_R"/>
    <property type="match status" value="1"/>
</dbReference>
<dbReference type="InterPro" id="IPR001270">
    <property type="entry name" value="ClpA/B"/>
</dbReference>
<dbReference type="Pfam" id="PF17871">
    <property type="entry name" value="AAA_lid_9"/>
    <property type="match status" value="1"/>
</dbReference>
<sequence length="753" mass="81021">MLSSAAAQSVRNAYQLAAQYGHGGPGQEHLLLSLTGDPDAVAALLACGADPRAIHAEVDRLLPRIPERHTTDNPLERAVERAERFKPETPCDGACLLLALLVDRGASPATILRRHGVSRDRVVEHMVQRDVAARRREKSPRRALDASDPVKPGAPAADSALASWCIDLNAKAEAGKIDPVIGRDDAIARTIQILCRRTKNNPVLVGEPGVGKTAIAEGLALRIVEGLAPEALANARIFTLDLGSLVAGTRYRGDFEERLKNVIAEIGSTPGAVLFIDEMHTIVGAGGAGGAMDAANLLKPALAAGTLRCIGATTYREYRLHIERDPALVRRFGKIDVTEPSIEDAVAILEGVAERYADHHGVLYSRDAIRSAVELSARYITDRHLPDKAIDVLDEAGAMARLDARRDWPRRIEAPDIETVVARMANMPIRRAGTDERAVLRGLEGELKAAVFGQDEAVEAVTSAIKIARSGLRDAEKPMGSYLFAGPTGVGKTEIARRLATTLGLPLLRFDMSEYMEPHTISRLIGAPPGYVGFDQEGLLTSAVSRTPHAVLLLDEIEKAHPDLFALLLQVMDAGRLTDTTGKTIDFRHVIVIMTTNVGAAEMARPSIGFGMNGTDGDAADAASAAIKRLFSPEFRNRLDAVVNFRPLTHETVCRIAQGHIDQLAAHLADRNIALTITEDALRWLARHGFEPAMGARPLARLIERTVKLPLAEHLLFGGLAENGGRITLNVVDGMLDLAVEQTHVAVSEPIPA</sequence>
<dbReference type="GO" id="GO:0008233">
    <property type="term" value="F:peptidase activity"/>
    <property type="evidence" value="ECO:0007669"/>
    <property type="project" value="UniProtKB-KW"/>
</dbReference>
<gene>
    <name evidence="9" type="ORF">SAE02_34900</name>
</gene>
<evidence type="ECO:0000256" key="6">
    <source>
        <dbReference type="PROSITE-ProRule" id="PRU01251"/>
    </source>
</evidence>
<comment type="similarity">
    <text evidence="1">Belongs to the ClpA/ClpB family.</text>
</comment>
<name>A0A512DS82_9PROT</name>